<proteinExistence type="predicted"/>
<sequence length="206" mass="22055">MSADVKAMAAVERGELADFLETLAPEHWDVPSLCTGWTVRDVVTHMIGYDELGLLRTIGSLARSGFSLHRSNAKRVAEAEHTPAELIALLRKHQRPRGITAAFGGFIALVDGTVHHQDIRRALGKPREIPADRLRATLRLALRARPIHAAQRAKGLGLVASDVDWTHGDGPQVRGPGEALLMALAGRAEALAELTGPGVATLAGRV</sequence>
<protein>
    <submittedName>
        <fullName evidence="2">Uncharacterized protein (TIGR03083 family)</fullName>
    </submittedName>
</protein>
<evidence type="ECO:0000313" key="3">
    <source>
        <dbReference type="Proteomes" id="UP000295444"/>
    </source>
</evidence>
<dbReference type="Proteomes" id="UP000295444">
    <property type="component" value="Unassembled WGS sequence"/>
</dbReference>
<dbReference type="Pfam" id="PF11716">
    <property type="entry name" value="MDMPI_N"/>
    <property type="match status" value="1"/>
</dbReference>
<dbReference type="InterPro" id="IPR024344">
    <property type="entry name" value="MDMPI_metal-binding"/>
</dbReference>
<feature type="domain" description="Mycothiol-dependent maleylpyruvate isomerase metal-binding" evidence="1">
    <location>
        <begin position="12"/>
        <end position="92"/>
    </location>
</feature>
<dbReference type="InterPro" id="IPR034660">
    <property type="entry name" value="DinB/YfiT-like"/>
</dbReference>
<dbReference type="AlphaFoldDB" id="A0A4R6SIX1"/>
<dbReference type="Gene3D" id="1.20.120.450">
    <property type="entry name" value="dinb family like domain"/>
    <property type="match status" value="1"/>
</dbReference>
<evidence type="ECO:0000259" key="1">
    <source>
        <dbReference type="Pfam" id="PF11716"/>
    </source>
</evidence>
<gene>
    <name evidence="2" type="ORF">EV186_1021204</name>
</gene>
<organism evidence="2 3">
    <name type="scientific">Labedaea rhizosphaerae</name>
    <dbReference type="NCBI Taxonomy" id="598644"/>
    <lineage>
        <taxon>Bacteria</taxon>
        <taxon>Bacillati</taxon>
        <taxon>Actinomycetota</taxon>
        <taxon>Actinomycetes</taxon>
        <taxon>Pseudonocardiales</taxon>
        <taxon>Pseudonocardiaceae</taxon>
        <taxon>Labedaea</taxon>
    </lineage>
</organism>
<dbReference type="SUPFAM" id="SSF109854">
    <property type="entry name" value="DinB/YfiT-like putative metalloenzymes"/>
    <property type="match status" value="1"/>
</dbReference>
<comment type="caution">
    <text evidence="2">The sequence shown here is derived from an EMBL/GenBank/DDBJ whole genome shotgun (WGS) entry which is preliminary data.</text>
</comment>
<dbReference type="NCBIfam" id="TIGR03083">
    <property type="entry name" value="maleylpyruvate isomerase family mycothiol-dependent enzyme"/>
    <property type="match status" value="1"/>
</dbReference>
<dbReference type="RefSeq" id="WP_133849932.1">
    <property type="nucleotide sequence ID" value="NZ_SNXZ01000002.1"/>
</dbReference>
<dbReference type="GO" id="GO:0046872">
    <property type="term" value="F:metal ion binding"/>
    <property type="evidence" value="ECO:0007669"/>
    <property type="project" value="InterPro"/>
</dbReference>
<dbReference type="InterPro" id="IPR017517">
    <property type="entry name" value="Maleyloyr_isom"/>
</dbReference>
<dbReference type="OrthoDB" id="5178565at2"/>
<dbReference type="EMBL" id="SNXZ01000002">
    <property type="protein sequence ID" value="TDQ01336.1"/>
    <property type="molecule type" value="Genomic_DNA"/>
</dbReference>
<keyword evidence="3" id="KW-1185">Reference proteome</keyword>
<evidence type="ECO:0000313" key="2">
    <source>
        <dbReference type="EMBL" id="TDQ01336.1"/>
    </source>
</evidence>
<reference evidence="2 3" key="1">
    <citation type="submission" date="2019-03" db="EMBL/GenBank/DDBJ databases">
        <title>Genomic Encyclopedia of Type Strains, Phase IV (KMG-IV): sequencing the most valuable type-strain genomes for metagenomic binning, comparative biology and taxonomic classification.</title>
        <authorList>
            <person name="Goeker M."/>
        </authorList>
    </citation>
    <scope>NUCLEOTIDE SEQUENCE [LARGE SCALE GENOMIC DNA]</scope>
    <source>
        <strain evidence="2 3">DSM 45361</strain>
    </source>
</reference>
<name>A0A4R6SIX1_LABRH</name>
<accession>A0A4R6SIX1</accession>